<sequence>MPSPHIAFASSAVLPSPLPSSQPVSRAAVARTLPSSTSTPITAPNFVLNTISQSRGAYYYNTPSSDPSQSLAIPATGPLNASNNATTTQTHIALALSASSAASIEPYEPRPFPSQQTPKSFLAASLPRTSSLLPPPRLTVNKSLGSSADADADADANANAVALPLTSSSAYPSGLFRSPVNAAAPIAPSTVTDLPVVDSTTDTTASTSRRRPSRSSSLGIVVDNPHDLNRRSNSTASSRASIAGGHPLVHRRQRSASFSRPLSIESVSSQTQQPRDYSAPAATAVPSSTADPAPHLHQSPRKLQKSRPGTANSGSPLRESPSARASRRPSPPPFPPFSSLPPIVTLPSLEQEVQGGSAFLSGRMAPQQRRPHLRQASSEDNTQSFYFGDAPRLASSTPLKKSPSATYAGKEIYATAGGAATTTSKSPDTTGGGRPTIPYSMESEVAQPVRGYARSRSQNAKGSTDSTRSRDRASRPPSQKAMLSRALQKANTAVQLDNAGNIEGATDAYTEACELLQHVLLKTPGEEDKRKLEAIRVTYTARIKELEQLAITQKQDSRPLPERPASSNAPDRSSLDMYTDDDDGDNASDGGGDSDEKVVIETATVTRIYNDDEQYVAPTEPRSVPSYAIPISSASPRLQQSAFMDIPNDSSKHASSLLNGQYTLQSSFSRSPRREFAPHNDLHTVLPAAGVLQPPLPLNQYVPPPLSPRRINPPPAPFDQPSSVHGHDAEGSSASAARGGSDLRPPTSAARNAVSLPSHSRAASHESVSWLDPIDESGASAASSVHSRTSSLGIRRKHIRAASGETEAEFDAALDDAIEAAYDDGFEQPASGPPNNAPREYGDYGSGDAQAQIMRSLKKVELAKERVRQSEREAKAFERQLRLRQLKQQQEQDVYAREISTDFLDAGNDSDDEERVLEEMTNGYAIEDFAFGSKSKNSKPPPMRESDSSEFTSRTWHSSLASNPPTATTVLSTVTESTVVPPHLSKGSTNTMPPPPTQALPQLPPQPTRPSATQSPVRGGNAQSVRNRRLSGQNMKQLKIETTKLGPPSNAPPPATAGNSSNSSAALSASAAIPQQPRTAGFLVQQRQALSAGPARPGSSAANASLPFSRQAPTPSPNAGATMYFGASPSDSIPPPNFPPPTPPVPHGTPFADNDSMAGRSGSPSTGRPLRKNFSSSSLKSMRSRNMSVTNLEGGSDISPGTPLSNQFMLNSRLPDVPSLPTPITTTFKDRLMVASNGVGGLHLLESDFHSPSTPGSPNPMSTDAPVPLEACPTDTMLRPFWLMRCLYQTLVHPRGGYLSNKLFVPSDVWKVKNVKLKNLDEKISNCDLLTAALLKLARVDTCDADAVLEEMQALEGVLEQVQNVLGRKLGNDVGVQSTNALFKEASTGVETENGSGAVPRTSSVSSNARSFSWRRLRSKNSSAGLSSNYSAVGRKNSVTDGGPKDGGILPSLPMTTHPTSRPAKRDVASARFTGPYALYMGALARLFDAAQSIDQIARQVEDPGLRHADKTQVGLELCTRHAAEFFAFYICRFVLSDVSLLLEKFIKRGSEWVLA</sequence>
<dbReference type="InterPro" id="IPR007330">
    <property type="entry name" value="MIT_dom"/>
</dbReference>
<dbReference type="STRING" id="1081102.A0A162JBU0"/>
<gene>
    <name evidence="4" type="ORF">SPI_01238</name>
</gene>
<reference evidence="4 5" key="1">
    <citation type="journal article" date="2016" name="Genome Biol. Evol.">
        <title>Divergent and convergent evolution of fungal pathogenicity.</title>
        <authorList>
            <person name="Shang Y."/>
            <person name="Xiao G."/>
            <person name="Zheng P."/>
            <person name="Cen K."/>
            <person name="Zhan S."/>
            <person name="Wang C."/>
        </authorList>
    </citation>
    <scope>NUCLEOTIDE SEQUENCE [LARGE SCALE GENOMIC DNA]</scope>
    <source>
        <strain evidence="4 5">RCEF 264</strain>
    </source>
</reference>
<feature type="region of interest" description="Disordered" evidence="2">
    <location>
        <begin position="418"/>
        <end position="479"/>
    </location>
</feature>
<accession>A0A162JBU0</accession>
<feature type="compositionally biased region" description="Polar residues" evidence="2">
    <location>
        <begin position="949"/>
        <end position="963"/>
    </location>
</feature>
<dbReference type="SMART" id="SM00745">
    <property type="entry name" value="MIT"/>
    <property type="match status" value="1"/>
</dbReference>
<feature type="region of interest" description="Disordered" evidence="2">
    <location>
        <begin position="928"/>
        <end position="966"/>
    </location>
</feature>
<dbReference type="OrthoDB" id="1074at2759"/>
<feature type="compositionally biased region" description="Pro residues" evidence="2">
    <location>
        <begin position="329"/>
        <end position="339"/>
    </location>
</feature>
<comment type="caution">
    <text evidence="4">The sequence shown here is derived from an EMBL/GenBank/DDBJ whole genome shotgun (WGS) entry which is preliminary data.</text>
</comment>
<evidence type="ECO:0000313" key="5">
    <source>
        <dbReference type="Proteomes" id="UP000076874"/>
    </source>
</evidence>
<evidence type="ECO:0000259" key="3">
    <source>
        <dbReference type="SMART" id="SM00745"/>
    </source>
</evidence>
<evidence type="ECO:0000256" key="1">
    <source>
        <dbReference type="SAM" id="Coils"/>
    </source>
</evidence>
<feature type="compositionally biased region" description="Pro residues" evidence="2">
    <location>
        <begin position="992"/>
        <end position="1008"/>
    </location>
</feature>
<feature type="compositionally biased region" description="Polar residues" evidence="2">
    <location>
        <begin position="255"/>
        <end position="275"/>
    </location>
</feature>
<feature type="domain" description="MIT" evidence="3">
    <location>
        <begin position="479"/>
        <end position="556"/>
    </location>
</feature>
<dbReference type="Proteomes" id="UP000076874">
    <property type="component" value="Unassembled WGS sequence"/>
</dbReference>
<feature type="region of interest" description="Disordered" evidence="2">
    <location>
        <begin position="699"/>
        <end position="767"/>
    </location>
</feature>
<keyword evidence="1" id="KW-0175">Coiled coil</keyword>
<dbReference type="PANTHER" id="PTHR37327:SF1">
    <property type="entry name" value="MICROTUBULE INTERACTING AND TRANSPORT DOMAIN-CONTAINING PROTEIN"/>
    <property type="match status" value="1"/>
</dbReference>
<feature type="compositionally biased region" description="Pro residues" evidence="2">
    <location>
        <begin position="1132"/>
        <end position="1147"/>
    </location>
</feature>
<protein>
    <submittedName>
        <fullName evidence="4">MIT domain containing protein</fullName>
    </submittedName>
</protein>
<feature type="region of interest" description="Disordered" evidence="2">
    <location>
        <begin position="978"/>
        <end position="1073"/>
    </location>
</feature>
<feature type="coiled-coil region" evidence="1">
    <location>
        <begin position="853"/>
        <end position="880"/>
    </location>
</feature>
<feature type="compositionally biased region" description="Low complexity" evidence="2">
    <location>
        <begin position="1056"/>
        <end position="1072"/>
    </location>
</feature>
<feature type="compositionally biased region" description="Low complexity" evidence="2">
    <location>
        <begin position="315"/>
        <end position="324"/>
    </location>
</feature>
<dbReference type="Pfam" id="PF04212">
    <property type="entry name" value="MIT"/>
    <property type="match status" value="1"/>
</dbReference>
<feature type="compositionally biased region" description="Pro residues" evidence="2">
    <location>
        <begin position="699"/>
        <end position="718"/>
    </location>
</feature>
<dbReference type="PANTHER" id="PTHR37327">
    <property type="entry name" value="CHROMOSOME 1, WHOLE GENOME SHOTGUN SEQUENCE"/>
    <property type="match status" value="1"/>
</dbReference>
<dbReference type="SUPFAM" id="SSF116846">
    <property type="entry name" value="MIT domain"/>
    <property type="match status" value="1"/>
</dbReference>
<proteinExistence type="predicted"/>
<feature type="compositionally biased region" description="Polar residues" evidence="2">
    <location>
        <begin position="394"/>
        <end position="404"/>
    </location>
</feature>
<feature type="compositionally biased region" description="Low complexity" evidence="2">
    <location>
        <begin position="731"/>
        <end position="740"/>
    </location>
</feature>
<feature type="region of interest" description="Disordered" evidence="2">
    <location>
        <begin position="550"/>
        <end position="598"/>
    </location>
</feature>
<feature type="compositionally biased region" description="Low complexity" evidence="2">
    <location>
        <begin position="278"/>
        <end position="293"/>
    </location>
</feature>
<feature type="compositionally biased region" description="Low complexity" evidence="2">
    <location>
        <begin position="231"/>
        <end position="241"/>
    </location>
</feature>
<dbReference type="Gene3D" id="1.20.58.80">
    <property type="entry name" value="Phosphotransferase system, lactose/cellobiose-type IIA subunit"/>
    <property type="match status" value="1"/>
</dbReference>
<name>A0A162JBU0_9HYPO</name>
<feature type="region of interest" description="Disordered" evidence="2">
    <location>
        <begin position="1086"/>
        <end position="1184"/>
    </location>
</feature>
<feature type="compositionally biased region" description="Polar residues" evidence="2">
    <location>
        <begin position="1422"/>
        <end position="1431"/>
    </location>
</feature>
<evidence type="ECO:0000313" key="4">
    <source>
        <dbReference type="EMBL" id="OAA66662.1"/>
    </source>
</evidence>
<feature type="region of interest" description="Disordered" evidence="2">
    <location>
        <begin position="1422"/>
        <end position="1467"/>
    </location>
</feature>
<feature type="compositionally biased region" description="Polar residues" evidence="2">
    <location>
        <begin position="1106"/>
        <end position="1119"/>
    </location>
</feature>
<dbReference type="EMBL" id="AZHD01000002">
    <property type="protein sequence ID" value="OAA66662.1"/>
    <property type="molecule type" value="Genomic_DNA"/>
</dbReference>
<evidence type="ECO:0000256" key="2">
    <source>
        <dbReference type="SAM" id="MobiDB-lite"/>
    </source>
</evidence>
<feature type="compositionally biased region" description="Polar residues" evidence="2">
    <location>
        <begin position="375"/>
        <end position="385"/>
    </location>
</feature>
<keyword evidence="5" id="KW-1185">Reference proteome</keyword>
<organism evidence="4 5">
    <name type="scientific">Niveomyces insectorum RCEF 264</name>
    <dbReference type="NCBI Taxonomy" id="1081102"/>
    <lineage>
        <taxon>Eukaryota</taxon>
        <taxon>Fungi</taxon>
        <taxon>Dikarya</taxon>
        <taxon>Ascomycota</taxon>
        <taxon>Pezizomycotina</taxon>
        <taxon>Sordariomycetes</taxon>
        <taxon>Hypocreomycetidae</taxon>
        <taxon>Hypocreales</taxon>
        <taxon>Cordycipitaceae</taxon>
        <taxon>Niveomyces</taxon>
    </lineage>
</organism>
<feature type="compositionally biased region" description="Polar residues" evidence="2">
    <location>
        <begin position="1011"/>
        <end position="1036"/>
    </location>
</feature>
<feature type="compositionally biased region" description="Low complexity" evidence="2">
    <location>
        <begin position="1089"/>
        <end position="1105"/>
    </location>
</feature>
<dbReference type="InterPro" id="IPR036181">
    <property type="entry name" value="MIT_dom_sf"/>
</dbReference>
<feature type="region of interest" description="Disordered" evidence="2">
    <location>
        <begin position="193"/>
        <end position="404"/>
    </location>
</feature>
<feature type="compositionally biased region" description="Low complexity" evidence="2">
    <location>
        <begin position="1172"/>
        <end position="1184"/>
    </location>
</feature>
<feature type="region of interest" description="Disordered" evidence="2">
    <location>
        <begin position="824"/>
        <end position="846"/>
    </location>
</feature>